<dbReference type="SUPFAM" id="SSF64571">
    <property type="entry name" value="Cellulose docking domain, dockering"/>
    <property type="match status" value="3"/>
</dbReference>
<keyword evidence="1 4" id="KW-0732">Signal</keyword>
<dbReference type="Proteomes" id="UP000193920">
    <property type="component" value="Unassembled WGS sequence"/>
</dbReference>
<keyword evidence="2" id="KW-0677">Repeat</keyword>
<protein>
    <submittedName>
        <fullName evidence="6">Coth-domain-containing protein</fullName>
    </submittedName>
</protein>
<evidence type="ECO:0000313" key="6">
    <source>
        <dbReference type="EMBL" id="ORY77069.1"/>
    </source>
</evidence>
<dbReference type="EMBL" id="MCOG01000020">
    <property type="protein sequence ID" value="ORY77069.1"/>
    <property type="molecule type" value="Genomic_DNA"/>
</dbReference>
<dbReference type="PROSITE" id="PS51763">
    <property type="entry name" value="CBM10"/>
    <property type="match status" value="3"/>
</dbReference>
<keyword evidence="3" id="KW-0378">Hydrolase</keyword>
<evidence type="ECO:0000256" key="2">
    <source>
        <dbReference type="ARBA" id="ARBA00022737"/>
    </source>
</evidence>
<evidence type="ECO:0000259" key="5">
    <source>
        <dbReference type="PROSITE" id="PS51763"/>
    </source>
</evidence>
<feature type="domain" description="CBM10" evidence="5">
    <location>
        <begin position="657"/>
        <end position="697"/>
    </location>
</feature>
<proteinExistence type="predicted"/>
<reference evidence="6 7" key="1">
    <citation type="submission" date="2016-08" db="EMBL/GenBank/DDBJ databases">
        <title>A Parts List for Fungal Cellulosomes Revealed by Comparative Genomics.</title>
        <authorList>
            <consortium name="DOE Joint Genome Institute"/>
            <person name="Haitjema C.H."/>
            <person name="Gilmore S.P."/>
            <person name="Henske J.K."/>
            <person name="Solomon K.V."/>
            <person name="De Groot R."/>
            <person name="Kuo A."/>
            <person name="Mondo S.J."/>
            <person name="Salamov A.A."/>
            <person name="Labutti K."/>
            <person name="Zhao Z."/>
            <person name="Chiniquy J."/>
            <person name="Barry K."/>
            <person name="Brewer H.M."/>
            <person name="Purvine S.O."/>
            <person name="Wright A.T."/>
            <person name="Boxma B."/>
            <person name="Van Alen T."/>
            <person name="Hackstein J.H."/>
            <person name="Baker S.E."/>
            <person name="Grigoriev I.V."/>
            <person name="O'Malley M.A."/>
        </authorList>
    </citation>
    <scope>NUCLEOTIDE SEQUENCE [LARGE SCALE GENOMIC DNA]</scope>
    <source>
        <strain evidence="6 7">G1</strain>
    </source>
</reference>
<feature type="domain" description="CBM10" evidence="5">
    <location>
        <begin position="708"/>
        <end position="744"/>
    </location>
</feature>
<accession>A0A1Y2EZP3</accession>
<dbReference type="InterPro" id="IPR009034">
    <property type="entry name" value="Dockerin_dom_fun_sf"/>
</dbReference>
<dbReference type="GO" id="GO:0016787">
    <property type="term" value="F:hydrolase activity"/>
    <property type="evidence" value="ECO:0007669"/>
    <property type="project" value="UniProtKB-KW"/>
</dbReference>
<sequence length="749" mass="86553">MLIKYIITLLFVYSTTAISSFLEKGKRPEYFELTDNIVPTIKVSISDDELALLKTQADYTCNRAGTPTLNIGETLQQYQYAAKMFIELLKLMNFNETYPNVDFSSVLPELNIGEDGHPNLNTMEILSGFNFNFDDYRFRDYANNPIIFQIFMSNPNFNAIKVALTLNKLPLAEGYQINPNLQAILAMAVNNSNYNEFKTKNATMIIDINNQTEVFDKITFSLGGKSSLCFSKPGYNIKIRGDKDLFGRNQFKLRSESADPSFLRSKLASDVYISLGLPCISTNYATLYINDEYMGLFTISDAYKSSWIESEYGDKNTSSLYKCDVLSYLTLVNSPYLCENINDEVTDSSEFVQFLTTLDKAQSAADIEDIFEVDHFLTEMALEYILGSWDRILHQGHNYYMYKQPNGKWIYLAHDFDHEFGINMDRGIMGPITLDSPERVQKLNFDYPNYSFDDWETRHLHIIDILIRKDTTRFDKILKNIVEKVFNPATLYPHIDELKELIKPYVESDYKPLDDGKLPGRINDIGDEFYSYAQWDANIEFTSVPTDQYFAYGIKYWILAKYRYLCNTYDLECDETYLDKNYSYTVNKDVEFTGNDTNPIPTENKPNDCWAENLGYSCCSPENTYIYSSDENGDWGFDFENQQWCGIISNNKSSQNSCWSELIGYPCCSSENTTVYQQDEYGDWGYDFTKQEWCGISYYEEPTNPDETCWSKKLGYPCCKGCKLYSTDDDGSWGYESNQWCGIQSFCKN</sequence>
<evidence type="ECO:0000256" key="4">
    <source>
        <dbReference type="SAM" id="SignalP"/>
    </source>
</evidence>
<dbReference type="Gene3D" id="3.90.1220.10">
    <property type="entry name" value="Cellulose docking domain, dockering"/>
    <property type="match status" value="3"/>
</dbReference>
<keyword evidence="7" id="KW-1185">Reference proteome</keyword>
<evidence type="ECO:0000256" key="3">
    <source>
        <dbReference type="ARBA" id="ARBA00022801"/>
    </source>
</evidence>
<dbReference type="OrthoDB" id="10267127at2759"/>
<feature type="domain" description="CBM10" evidence="5">
    <location>
        <begin position="608"/>
        <end position="648"/>
    </location>
</feature>
<evidence type="ECO:0000256" key="1">
    <source>
        <dbReference type="ARBA" id="ARBA00022729"/>
    </source>
</evidence>
<feature type="chain" id="PRO_5012214908" evidence="4">
    <location>
        <begin position="18"/>
        <end position="749"/>
    </location>
</feature>
<evidence type="ECO:0000313" key="7">
    <source>
        <dbReference type="Proteomes" id="UP000193920"/>
    </source>
</evidence>
<gene>
    <name evidence="6" type="ORF">LY90DRAFT_450482</name>
</gene>
<organism evidence="6 7">
    <name type="scientific">Neocallimastix californiae</name>
    <dbReference type="NCBI Taxonomy" id="1754190"/>
    <lineage>
        <taxon>Eukaryota</taxon>
        <taxon>Fungi</taxon>
        <taxon>Fungi incertae sedis</taxon>
        <taxon>Chytridiomycota</taxon>
        <taxon>Chytridiomycota incertae sedis</taxon>
        <taxon>Neocallimastigomycetes</taxon>
        <taxon>Neocallimastigales</taxon>
        <taxon>Neocallimastigaceae</taxon>
        <taxon>Neocallimastix</taxon>
    </lineage>
</organism>
<dbReference type="Pfam" id="PF02013">
    <property type="entry name" value="CBM_10"/>
    <property type="match status" value="3"/>
</dbReference>
<dbReference type="InterPro" id="IPR002883">
    <property type="entry name" value="CBM10/Dockerin_dom"/>
</dbReference>
<dbReference type="Pfam" id="PF08757">
    <property type="entry name" value="CotH"/>
    <property type="match status" value="1"/>
</dbReference>
<dbReference type="AlphaFoldDB" id="A0A1Y2EZP3"/>
<dbReference type="PANTHER" id="PTHR40050">
    <property type="entry name" value="INNER SPORE COAT PROTEIN H"/>
    <property type="match status" value="1"/>
</dbReference>
<dbReference type="PANTHER" id="PTHR40050:SF1">
    <property type="entry name" value="INNER SPORE COAT PROTEIN H"/>
    <property type="match status" value="1"/>
</dbReference>
<dbReference type="InterPro" id="IPR014867">
    <property type="entry name" value="Spore_coat_CotH_CotH2/3/7"/>
</dbReference>
<name>A0A1Y2EZP3_9FUNG</name>
<feature type="signal peptide" evidence="4">
    <location>
        <begin position="1"/>
        <end position="17"/>
    </location>
</feature>
<dbReference type="STRING" id="1754190.A0A1Y2EZP3"/>
<comment type="caution">
    <text evidence="6">The sequence shown here is derived from an EMBL/GenBank/DDBJ whole genome shotgun (WGS) entry which is preliminary data.</text>
</comment>